<evidence type="ECO:0000313" key="4">
    <source>
        <dbReference type="Proteomes" id="UP001437256"/>
    </source>
</evidence>
<feature type="signal peptide" evidence="2">
    <location>
        <begin position="1"/>
        <end position="20"/>
    </location>
</feature>
<feature type="chain" id="PRO_5045438642" evidence="2">
    <location>
        <begin position="21"/>
        <end position="81"/>
    </location>
</feature>
<dbReference type="EMBL" id="JBBXMP010000079">
    <property type="protein sequence ID" value="KAL0063548.1"/>
    <property type="molecule type" value="Genomic_DNA"/>
</dbReference>
<accession>A0ABR2ZQ59</accession>
<evidence type="ECO:0000256" key="1">
    <source>
        <dbReference type="SAM" id="MobiDB-lite"/>
    </source>
</evidence>
<proteinExistence type="predicted"/>
<organism evidence="3 4">
    <name type="scientific">Marasmius tenuissimus</name>
    <dbReference type="NCBI Taxonomy" id="585030"/>
    <lineage>
        <taxon>Eukaryota</taxon>
        <taxon>Fungi</taxon>
        <taxon>Dikarya</taxon>
        <taxon>Basidiomycota</taxon>
        <taxon>Agaricomycotina</taxon>
        <taxon>Agaricomycetes</taxon>
        <taxon>Agaricomycetidae</taxon>
        <taxon>Agaricales</taxon>
        <taxon>Marasmiineae</taxon>
        <taxon>Marasmiaceae</taxon>
        <taxon>Marasmius</taxon>
    </lineage>
</organism>
<dbReference type="Proteomes" id="UP001437256">
    <property type="component" value="Unassembled WGS sequence"/>
</dbReference>
<evidence type="ECO:0000256" key="2">
    <source>
        <dbReference type="SAM" id="SignalP"/>
    </source>
</evidence>
<comment type="caution">
    <text evidence="3">The sequence shown here is derived from an EMBL/GenBank/DDBJ whole genome shotgun (WGS) entry which is preliminary data.</text>
</comment>
<name>A0ABR2ZQ59_9AGAR</name>
<evidence type="ECO:0000313" key="3">
    <source>
        <dbReference type="EMBL" id="KAL0063548.1"/>
    </source>
</evidence>
<keyword evidence="2" id="KW-0732">Signal</keyword>
<reference evidence="3 4" key="1">
    <citation type="submission" date="2024-05" db="EMBL/GenBank/DDBJ databases">
        <title>A draft genome resource for the thread blight pathogen Marasmius tenuissimus strain MS-2.</title>
        <authorList>
            <person name="Yulfo-Soto G.E."/>
            <person name="Baruah I.K."/>
            <person name="Amoako-Attah I."/>
            <person name="Bukari Y."/>
            <person name="Meinhardt L.W."/>
            <person name="Bailey B.A."/>
            <person name="Cohen S.P."/>
        </authorList>
    </citation>
    <scope>NUCLEOTIDE SEQUENCE [LARGE SCALE GENOMIC DNA]</scope>
    <source>
        <strain evidence="3 4">MS-2</strain>
    </source>
</reference>
<keyword evidence="4" id="KW-1185">Reference proteome</keyword>
<gene>
    <name evidence="3" type="ORF">AAF712_009557</name>
</gene>
<feature type="region of interest" description="Disordered" evidence="1">
    <location>
        <begin position="54"/>
        <end position="81"/>
    </location>
</feature>
<protein>
    <submittedName>
        <fullName evidence="3">Uncharacterized protein</fullName>
    </submittedName>
</protein>
<sequence length="81" mass="8749">MHCKSIAIFVISCMTALVAAAPTPFLNPELAVAQALEAREINEFTRLHKAILPREPEAAPAPETEEIDERGCGPRTGYGCI</sequence>